<accession>A0AAN6GB07</accession>
<protein>
    <submittedName>
        <fullName evidence="3">Uncharacterized protein</fullName>
    </submittedName>
</protein>
<comment type="caution">
    <text evidence="3">The sequence shown here is derived from an EMBL/GenBank/DDBJ whole genome shotgun (WGS) entry which is preliminary data.</text>
</comment>
<gene>
    <name evidence="3" type="ORF">OC842_004463</name>
</gene>
<evidence type="ECO:0000256" key="1">
    <source>
        <dbReference type="SAM" id="Coils"/>
    </source>
</evidence>
<feature type="coiled-coil region" evidence="1">
    <location>
        <begin position="71"/>
        <end position="101"/>
    </location>
</feature>
<proteinExistence type="predicted"/>
<evidence type="ECO:0000313" key="3">
    <source>
        <dbReference type="EMBL" id="KAK0528710.1"/>
    </source>
</evidence>
<feature type="region of interest" description="Disordered" evidence="2">
    <location>
        <begin position="453"/>
        <end position="473"/>
    </location>
</feature>
<dbReference type="Proteomes" id="UP001176521">
    <property type="component" value="Unassembled WGS sequence"/>
</dbReference>
<dbReference type="AlphaFoldDB" id="A0AAN6GB07"/>
<feature type="compositionally biased region" description="Polar residues" evidence="2">
    <location>
        <begin position="9"/>
        <end position="21"/>
    </location>
</feature>
<evidence type="ECO:0000256" key="2">
    <source>
        <dbReference type="SAM" id="MobiDB-lite"/>
    </source>
</evidence>
<feature type="region of interest" description="Disordered" evidence="2">
    <location>
        <begin position="1"/>
        <end position="56"/>
    </location>
</feature>
<organism evidence="3 4">
    <name type="scientific">Tilletia horrida</name>
    <dbReference type="NCBI Taxonomy" id="155126"/>
    <lineage>
        <taxon>Eukaryota</taxon>
        <taxon>Fungi</taxon>
        <taxon>Dikarya</taxon>
        <taxon>Basidiomycota</taxon>
        <taxon>Ustilaginomycotina</taxon>
        <taxon>Exobasidiomycetes</taxon>
        <taxon>Tilletiales</taxon>
        <taxon>Tilletiaceae</taxon>
        <taxon>Tilletia</taxon>
    </lineage>
</organism>
<name>A0AAN6GB07_9BASI</name>
<reference evidence="3" key="1">
    <citation type="journal article" date="2023" name="PhytoFront">
        <title>Draft Genome Resources of Seven Strains of Tilletia horrida, Causal Agent of Kernel Smut of Rice.</title>
        <authorList>
            <person name="Khanal S."/>
            <person name="Antony Babu S."/>
            <person name="Zhou X.G."/>
        </authorList>
    </citation>
    <scope>NUCLEOTIDE SEQUENCE</scope>
    <source>
        <strain evidence="3">TX3</strain>
    </source>
</reference>
<keyword evidence="4" id="KW-1185">Reference proteome</keyword>
<keyword evidence="1" id="KW-0175">Coiled coil</keyword>
<sequence length="473" mass="52531">MLAGRAGQLQPQGTRSNSSGRATPLAANRLTSASNRTPGHPPGSSRPSSSGRASISAPAPVALPAQLLNRLAALEAKQATLQAENNALQQKINDLQSQLAENSSPSPFAPTQNQEIALAERQVNPAAGPSAPRPRKIKKKNTEILTNFKRLVRARMGISSRADIWLVTYPDNNSAWPLHPADYEPGHGEAVVAFGPDGEDNRRVQLVKQTRFNFEYPFTHLINQRQVRPILRHMLSDRAAYGVPADMTIERLNTLAAIPFKWWRRRYKNNGSDVGRVKQKLHNERAFISTRKNRKATSRAEALGMKKWIFLSDGTKLARITNDNTHRVYADIEFGVDPFAQSPDEVEWIRYDDETGRKVRRRSALAWRSKGLVEKLEEGDVKRATRPQVELVSPTSYFELPPNFALPSSVRRWMVSRSFQMAHPEACLNVSDNAGPFSGAFKVASGPKEWGEDYVLPGVSGNSESAGEDEEVE</sequence>
<dbReference type="EMBL" id="JAPDMQ010000265">
    <property type="protein sequence ID" value="KAK0528710.1"/>
    <property type="molecule type" value="Genomic_DNA"/>
</dbReference>
<feature type="compositionally biased region" description="Low complexity" evidence="2">
    <location>
        <begin position="36"/>
        <end position="56"/>
    </location>
</feature>
<evidence type="ECO:0000313" key="4">
    <source>
        <dbReference type="Proteomes" id="UP001176521"/>
    </source>
</evidence>